<organism evidence="2 3">
    <name type="scientific">Aquibium carbonis</name>
    <dbReference type="NCBI Taxonomy" id="2495581"/>
    <lineage>
        <taxon>Bacteria</taxon>
        <taxon>Pseudomonadati</taxon>
        <taxon>Pseudomonadota</taxon>
        <taxon>Alphaproteobacteria</taxon>
        <taxon>Hyphomicrobiales</taxon>
        <taxon>Phyllobacteriaceae</taxon>
        <taxon>Aquibium</taxon>
    </lineage>
</organism>
<dbReference type="Proteomes" id="UP000278398">
    <property type="component" value="Unassembled WGS sequence"/>
</dbReference>
<evidence type="ECO:0000313" key="3">
    <source>
        <dbReference type="Proteomes" id="UP000278398"/>
    </source>
</evidence>
<feature type="region of interest" description="Disordered" evidence="1">
    <location>
        <begin position="61"/>
        <end position="80"/>
    </location>
</feature>
<name>A0A3R9ZQR4_9HYPH</name>
<protein>
    <submittedName>
        <fullName evidence="2">Uncharacterized protein</fullName>
    </submittedName>
</protein>
<gene>
    <name evidence="2" type="ORF">EJC49_15420</name>
</gene>
<dbReference type="AlphaFoldDB" id="A0A3R9ZQR4"/>
<sequence>MKDSIRHSGVRGAVVRALFAVAMLVVSSLQPGMVAMAKSAMHPAQTETLQQIEDHDHDAAHGDHAVEQPSSANDASHHGGTTTADLCCDMHCMPATGVPPCWSDLAHPPSGAFGRVASGALTPGETHGLIRPPRT</sequence>
<evidence type="ECO:0000256" key="1">
    <source>
        <dbReference type="SAM" id="MobiDB-lite"/>
    </source>
</evidence>
<reference evidence="2 3" key="1">
    <citation type="submission" date="2018-12" db="EMBL/GenBank/DDBJ databases">
        <title>Mesorhizobium carbonis sp. nov., isolated from coal mine water.</title>
        <authorList>
            <person name="Xin W."/>
            <person name="Xu Z."/>
            <person name="Xiang F."/>
            <person name="Zhang J."/>
            <person name="Xi L."/>
            <person name="Liu J."/>
        </authorList>
    </citation>
    <scope>NUCLEOTIDE SEQUENCE [LARGE SCALE GENOMIC DNA]</scope>
    <source>
        <strain evidence="2 3">B2.3</strain>
    </source>
</reference>
<proteinExistence type="predicted"/>
<feature type="compositionally biased region" description="Polar residues" evidence="1">
    <location>
        <begin position="68"/>
        <end position="80"/>
    </location>
</feature>
<evidence type="ECO:0000313" key="2">
    <source>
        <dbReference type="EMBL" id="RST85478.1"/>
    </source>
</evidence>
<comment type="caution">
    <text evidence="2">The sequence shown here is derived from an EMBL/GenBank/DDBJ whole genome shotgun (WGS) entry which is preliminary data.</text>
</comment>
<keyword evidence="3" id="KW-1185">Reference proteome</keyword>
<dbReference type="EMBL" id="RWKW01000055">
    <property type="protein sequence ID" value="RST85478.1"/>
    <property type="molecule type" value="Genomic_DNA"/>
</dbReference>
<accession>A0A3R9ZQR4</accession>